<feature type="compositionally biased region" description="Low complexity" evidence="1">
    <location>
        <begin position="900"/>
        <end position="912"/>
    </location>
</feature>
<feature type="compositionally biased region" description="Polar residues" evidence="1">
    <location>
        <begin position="764"/>
        <end position="774"/>
    </location>
</feature>
<protein>
    <submittedName>
        <fullName evidence="2">Uncharacterized protein</fullName>
    </submittedName>
</protein>
<dbReference type="AlphaFoldDB" id="A0A0N0DS67"/>
<accession>A0A0N0DS67</accession>
<organism evidence="2 3">
    <name type="scientific">Leptomonas pyrrhocoris</name>
    <name type="common">Firebug parasite</name>
    <dbReference type="NCBI Taxonomy" id="157538"/>
    <lineage>
        <taxon>Eukaryota</taxon>
        <taxon>Discoba</taxon>
        <taxon>Euglenozoa</taxon>
        <taxon>Kinetoplastea</taxon>
        <taxon>Metakinetoplastina</taxon>
        <taxon>Trypanosomatida</taxon>
        <taxon>Trypanosomatidae</taxon>
        <taxon>Leishmaniinae</taxon>
        <taxon>Leptomonas</taxon>
    </lineage>
</organism>
<proteinExistence type="predicted"/>
<evidence type="ECO:0000313" key="3">
    <source>
        <dbReference type="Proteomes" id="UP000037923"/>
    </source>
</evidence>
<feature type="region of interest" description="Disordered" evidence="1">
    <location>
        <begin position="651"/>
        <end position="691"/>
    </location>
</feature>
<keyword evidence="3" id="KW-1185">Reference proteome</keyword>
<feature type="compositionally biased region" description="Low complexity" evidence="1">
    <location>
        <begin position="537"/>
        <end position="550"/>
    </location>
</feature>
<feature type="compositionally biased region" description="Low complexity" evidence="1">
    <location>
        <begin position="212"/>
        <end position="223"/>
    </location>
</feature>
<feature type="region of interest" description="Disordered" evidence="1">
    <location>
        <begin position="900"/>
        <end position="991"/>
    </location>
</feature>
<dbReference type="OrthoDB" id="10678975at2759"/>
<dbReference type="Proteomes" id="UP000037923">
    <property type="component" value="Unassembled WGS sequence"/>
</dbReference>
<feature type="region of interest" description="Disordered" evidence="1">
    <location>
        <begin position="807"/>
        <end position="867"/>
    </location>
</feature>
<feature type="region of interest" description="Disordered" evidence="1">
    <location>
        <begin position="430"/>
        <end position="622"/>
    </location>
</feature>
<feature type="region of interest" description="Disordered" evidence="1">
    <location>
        <begin position="106"/>
        <end position="223"/>
    </location>
</feature>
<feature type="region of interest" description="Disordered" evidence="1">
    <location>
        <begin position="748"/>
        <end position="788"/>
    </location>
</feature>
<feature type="region of interest" description="Disordered" evidence="1">
    <location>
        <begin position="1"/>
        <end position="88"/>
    </location>
</feature>
<dbReference type="VEuPathDB" id="TriTrypDB:LpyrH10_24_0710"/>
<evidence type="ECO:0000313" key="2">
    <source>
        <dbReference type="EMBL" id="KPA75541.1"/>
    </source>
</evidence>
<feature type="compositionally biased region" description="Polar residues" evidence="1">
    <location>
        <begin position="460"/>
        <end position="471"/>
    </location>
</feature>
<feature type="compositionally biased region" description="Low complexity" evidence="1">
    <location>
        <begin position="557"/>
        <end position="569"/>
    </location>
</feature>
<dbReference type="RefSeq" id="XP_015653980.1">
    <property type="nucleotide sequence ID" value="XM_015807441.1"/>
</dbReference>
<dbReference type="GeneID" id="26908715"/>
<feature type="compositionally biased region" description="Low complexity" evidence="1">
    <location>
        <begin position="852"/>
        <end position="864"/>
    </location>
</feature>
<feature type="compositionally biased region" description="Basic and acidic residues" evidence="1">
    <location>
        <begin position="109"/>
        <end position="151"/>
    </location>
</feature>
<comment type="caution">
    <text evidence="2">The sequence shown here is derived from an EMBL/GenBank/DDBJ whole genome shotgun (WGS) entry which is preliminary data.</text>
</comment>
<gene>
    <name evidence="2" type="ORF">ABB37_08431</name>
</gene>
<dbReference type="OMA" id="DFRWADE"/>
<feature type="region of interest" description="Disordered" evidence="1">
    <location>
        <begin position="248"/>
        <end position="323"/>
    </location>
</feature>
<evidence type="ECO:0000256" key="1">
    <source>
        <dbReference type="SAM" id="MobiDB-lite"/>
    </source>
</evidence>
<feature type="compositionally biased region" description="Polar residues" evidence="1">
    <location>
        <begin position="166"/>
        <end position="178"/>
    </location>
</feature>
<sequence length="991" mass="103751">MAEESAVMASPPHFSESSSVDSLCEEACGEANVHDDDDGGGSVVLRPQSRDRRRTAVATDLTPGTVSSPPEWVLPASTSEVGSPLVPLPRTDRSVAVATAALVDSGEGEAVKGAHDIRQEEPLPLEKEEDKAVPVPVRDEDTTSDMRRDGEQYAMQTPLPSRRSCTRLSPPTRGQAQESVARALVGEEEHGSSGDDEEENTGLISLRASPVAGSSGHTSAHAAASITATPLPADITTAIHRGNSASFHSPLFAAHDGQDHHRGGDSSTPVVSAAPALPLADRDGLVFSPPRQRQMQLRLQRRRRREPSEGSISSAGVSPRSPAPQPFLCFSRSASATPAPVFNEDACKASVEVEKTDERPVCTEATEERYPAEALAQDGVLPQEEIESHATSPEAPLLLPLRHPPPPAPGTAALTAAQPTEPLSAVAAMEATRASTHAAGMQQHDCSPAAPQVEAVTATPLPSSTSQQGTPSHADVVSGQGVPLTGYVRAEEGEEDVRVADNNEDAQDENERTVAAEQPPISATPLSPELRSPPQRSAGNSSGTTGMSSTPVDVRYTAAAVPAAHITAKTGEDDARTPMSDRSGSARPTEASPHTPIPSVSPAPRRTSSPHGTSPPPDVHARRSISTMDFTWAAAAEAALLRQQQRVYAHSLAQGGRSPSLQCSRGDGPPTESGGLATGPQVYHPLPEGAIGLRPPSVRAAVSETPAWSVSPQPQEPQVRFCPMVSAPPLNGRNAAAPDGVTFEPFASPTRVVSSSPHAPPQQRGLSSYSTSSPPVAGGKRARSHPINTDVHENDTQLHCSFASTADASASPLPRHQLPVERGEADVPRVRRTRRERRADRANTASHYPSHSTNNGNGSGSAATIRRKPAHRSTLFATSAAATAASAVNEFVLPRTVSAEPAPTASAARAPSPLQPRSVNHPRHPPGKPSSVAASAAGKRKAKKTSAMDEKGSVSSGQGDRSAKRAATHRKPSMVVLNHKLQQRKQPGSEN</sequence>
<feature type="compositionally biased region" description="Basic and acidic residues" evidence="1">
    <location>
        <begin position="818"/>
        <end position="829"/>
    </location>
</feature>
<reference evidence="2 3" key="1">
    <citation type="submission" date="2015-07" db="EMBL/GenBank/DDBJ databases">
        <title>High-quality genome of monoxenous trypanosomatid Leptomonas pyrrhocoris.</title>
        <authorList>
            <person name="Flegontov P."/>
            <person name="Butenko A."/>
            <person name="Firsov S."/>
            <person name="Vlcek C."/>
            <person name="Logacheva M.D."/>
            <person name="Field M."/>
            <person name="Filatov D."/>
            <person name="Flegontova O."/>
            <person name="Gerasimov E."/>
            <person name="Jackson A.P."/>
            <person name="Kelly S."/>
            <person name="Opperdoes F."/>
            <person name="O'Reilly A."/>
            <person name="Votypka J."/>
            <person name="Yurchenko V."/>
            <person name="Lukes J."/>
        </authorList>
    </citation>
    <scope>NUCLEOTIDE SEQUENCE [LARGE SCALE GENOMIC DNA]</scope>
    <source>
        <strain evidence="2">H10</strain>
    </source>
</reference>
<name>A0A0N0DS67_LEPPY</name>
<dbReference type="EMBL" id="LGTL01000024">
    <property type="protein sequence ID" value="KPA75541.1"/>
    <property type="molecule type" value="Genomic_DNA"/>
</dbReference>